<dbReference type="RefSeq" id="WP_097554344.1">
    <property type="nucleotide sequence ID" value="NZ_PCMW01000055.1"/>
</dbReference>
<proteinExistence type="predicted"/>
<feature type="transmembrane region" description="Helical" evidence="1">
    <location>
        <begin position="44"/>
        <end position="63"/>
    </location>
</feature>
<feature type="transmembrane region" description="Helical" evidence="1">
    <location>
        <begin position="136"/>
        <end position="156"/>
    </location>
</feature>
<feature type="transmembrane region" description="Helical" evidence="1">
    <location>
        <begin position="168"/>
        <end position="189"/>
    </location>
</feature>
<evidence type="ECO:0000256" key="1">
    <source>
        <dbReference type="SAM" id="Phobius"/>
    </source>
</evidence>
<feature type="transmembrane region" description="Helical" evidence="1">
    <location>
        <begin position="69"/>
        <end position="88"/>
    </location>
</feature>
<evidence type="ECO:0000313" key="2">
    <source>
        <dbReference type="EMBL" id="PDS23704.1"/>
    </source>
</evidence>
<feature type="transmembrane region" description="Helical" evidence="1">
    <location>
        <begin position="108"/>
        <end position="130"/>
    </location>
</feature>
<keyword evidence="1" id="KW-1133">Transmembrane helix</keyword>
<organism evidence="2 3">
    <name type="scientific">Flavobacterium branchiophilum</name>
    <dbReference type="NCBI Taxonomy" id="55197"/>
    <lineage>
        <taxon>Bacteria</taxon>
        <taxon>Pseudomonadati</taxon>
        <taxon>Bacteroidota</taxon>
        <taxon>Flavobacteriia</taxon>
        <taxon>Flavobacteriales</taxon>
        <taxon>Flavobacteriaceae</taxon>
        <taxon>Flavobacterium</taxon>
    </lineage>
</organism>
<dbReference type="AlphaFoldDB" id="A0A2H3KAJ3"/>
<dbReference type="Proteomes" id="UP000220828">
    <property type="component" value="Unassembled WGS sequence"/>
</dbReference>
<accession>A0A2H3KAJ3</accession>
<dbReference type="EMBL" id="PCMW01000055">
    <property type="protein sequence ID" value="PDS23704.1"/>
    <property type="molecule type" value="Genomic_DNA"/>
</dbReference>
<keyword evidence="1" id="KW-0812">Transmembrane</keyword>
<keyword evidence="1" id="KW-0472">Membrane</keyword>
<gene>
    <name evidence="2" type="ORF">B0A77_09990</name>
</gene>
<evidence type="ECO:0000313" key="3">
    <source>
        <dbReference type="Proteomes" id="UP000220828"/>
    </source>
</evidence>
<reference evidence="2 3" key="1">
    <citation type="submission" date="2017-09" db="EMBL/GenBank/DDBJ databases">
        <title>Whole genomes of Flavobacteriaceae.</title>
        <authorList>
            <person name="Stine C."/>
            <person name="Li C."/>
            <person name="Tadesse D."/>
        </authorList>
    </citation>
    <scope>NUCLEOTIDE SEQUENCE [LARGE SCALE GENOMIC DNA]</scope>
    <source>
        <strain evidence="2 3">ATCC 35036</strain>
    </source>
</reference>
<sequence length="384" mass="45959">MSIKEIIELFGKEKIFEWTFQIPKFYISPTSFFRHLFQKNINERVSICLFYTLLTIGLTYIFSDDTFKNITKIILLEILLLSIMFMLLNVTRLINFKIFKNEINPENIFIFLLITKFFTLPLQFIFIVLFNKTEMYEFRFIHNSIMSLLILFLLIYSNKIFYLKIKHIIVASILNIILFNSFIIGLSLLKFDKYYFEFDNPLITDGIYKEFEVKLSSLDSLTNVYPKNKYLLIMPDKSRIIYEFQDDGIEKIVPKIGKEYGKSIDYEVSVIKKMKENKHLRDSLKYNRNKILYDTLVRYLKTMEKEIYNPIDTSYTYLIDKRTITTEGGKYFGEIKQLTLNPKLMSNYVSYLKNKNEFYYSMNVSDYPTYIIQFILFPAAKFIE</sequence>
<name>A0A2H3KAJ3_9FLAO</name>
<dbReference type="OrthoDB" id="1446665at2"/>
<comment type="caution">
    <text evidence="2">The sequence shown here is derived from an EMBL/GenBank/DDBJ whole genome shotgun (WGS) entry which is preliminary data.</text>
</comment>
<protein>
    <submittedName>
        <fullName evidence="2">Uncharacterized protein</fullName>
    </submittedName>
</protein>